<feature type="region of interest" description="Disordered" evidence="1">
    <location>
        <begin position="16"/>
        <end position="38"/>
    </location>
</feature>
<name>A0A0W0GEQ7_MONRR</name>
<dbReference type="InterPro" id="IPR032675">
    <property type="entry name" value="LRR_dom_sf"/>
</dbReference>
<reference evidence="3 4" key="1">
    <citation type="submission" date="2015-12" db="EMBL/GenBank/DDBJ databases">
        <title>Draft genome sequence of Moniliophthora roreri, the causal agent of frosty pod rot of cacao.</title>
        <authorList>
            <person name="Aime M.C."/>
            <person name="Diaz-Valderrama J.R."/>
            <person name="Kijpornyongpan T."/>
            <person name="Phillips-Mora W."/>
        </authorList>
    </citation>
    <scope>NUCLEOTIDE SEQUENCE [LARGE SCALE GENOMIC DNA]</scope>
    <source>
        <strain evidence="3 4">MCA 2952</strain>
    </source>
</reference>
<dbReference type="AlphaFoldDB" id="A0A0W0GEQ7"/>
<dbReference type="InterPro" id="IPR036047">
    <property type="entry name" value="F-box-like_dom_sf"/>
</dbReference>
<dbReference type="Gene3D" id="1.20.1280.50">
    <property type="match status" value="1"/>
</dbReference>
<sequence length="472" mass="53517">MYCTHTRQDTATGSSLTRIFLPPDDGQTQSLSTTTPQSSPINSIPVEILTDIFDFCQPQGDWREPSVPTLEHIVAVCSHWRAVALSAPYLWSKIRLRDPLTPYIPLVQRWLELSQRCPLDITIRQSSKLDISGLPLKWMRIGEATSTLLNLLLPHLHRWKSLELSLCQPTPFPRLPLSSEAAPILKHVDIRDSQMLTPDARRLWQMILSSPSMRRISWKADMPQTAFLPGLIDFDWEKLTHITGDFVVDDTFLDILSQCTSLEYFDISRGSRDPTEWTPEPRLGAPFVLPALQVLRFHTDEVSLLDHLILPLLKQVVLYRYEARLYKWVDLFRRSSCTLVSVSFSVHSNKVSGVDVVAFLSSSAMSTVTFLHASAAGNSSFLIKILTRRSGRELLPSLRTLSLGLQNCEDGLLEAMVKSWTADSDSPLKTIRIVHTLYPHRVLQQCGPEVSFFERLRQTGFDIEYDGPPVQN</sequence>
<comment type="caution">
    <text evidence="3">The sequence shown here is derived from an EMBL/GenBank/DDBJ whole genome shotgun (WGS) entry which is preliminary data.</text>
</comment>
<evidence type="ECO:0000259" key="2">
    <source>
        <dbReference type="Pfam" id="PF12937"/>
    </source>
</evidence>
<gene>
    <name evidence="3" type="ORF">WG66_435</name>
</gene>
<dbReference type="Pfam" id="PF12937">
    <property type="entry name" value="F-box-like"/>
    <property type="match status" value="1"/>
</dbReference>
<feature type="domain" description="F-box" evidence="2">
    <location>
        <begin position="41"/>
        <end position="97"/>
    </location>
</feature>
<feature type="compositionally biased region" description="Low complexity" evidence="1">
    <location>
        <begin position="27"/>
        <end position="38"/>
    </location>
</feature>
<dbReference type="SUPFAM" id="SSF81383">
    <property type="entry name" value="F-box domain"/>
    <property type="match status" value="1"/>
</dbReference>
<accession>A0A0W0GEQ7</accession>
<protein>
    <recommendedName>
        <fullName evidence="2">F-box domain-containing protein</fullName>
    </recommendedName>
</protein>
<dbReference type="Proteomes" id="UP000054988">
    <property type="component" value="Unassembled WGS sequence"/>
</dbReference>
<evidence type="ECO:0000313" key="4">
    <source>
        <dbReference type="Proteomes" id="UP000054988"/>
    </source>
</evidence>
<dbReference type="SUPFAM" id="SSF52047">
    <property type="entry name" value="RNI-like"/>
    <property type="match status" value="1"/>
</dbReference>
<dbReference type="Gene3D" id="3.80.10.10">
    <property type="entry name" value="Ribonuclease Inhibitor"/>
    <property type="match status" value="1"/>
</dbReference>
<evidence type="ECO:0000313" key="3">
    <source>
        <dbReference type="EMBL" id="KTB46994.1"/>
    </source>
</evidence>
<evidence type="ECO:0000256" key="1">
    <source>
        <dbReference type="SAM" id="MobiDB-lite"/>
    </source>
</evidence>
<proteinExistence type="predicted"/>
<organism evidence="3 4">
    <name type="scientific">Moniliophthora roreri</name>
    <name type="common">Frosty pod rot fungus</name>
    <name type="synonym">Monilia roreri</name>
    <dbReference type="NCBI Taxonomy" id="221103"/>
    <lineage>
        <taxon>Eukaryota</taxon>
        <taxon>Fungi</taxon>
        <taxon>Dikarya</taxon>
        <taxon>Basidiomycota</taxon>
        <taxon>Agaricomycotina</taxon>
        <taxon>Agaricomycetes</taxon>
        <taxon>Agaricomycetidae</taxon>
        <taxon>Agaricales</taxon>
        <taxon>Marasmiineae</taxon>
        <taxon>Marasmiaceae</taxon>
        <taxon>Moniliophthora</taxon>
    </lineage>
</organism>
<dbReference type="InterPro" id="IPR001810">
    <property type="entry name" value="F-box_dom"/>
</dbReference>
<dbReference type="EMBL" id="LATX01000187">
    <property type="protein sequence ID" value="KTB46994.1"/>
    <property type="molecule type" value="Genomic_DNA"/>
</dbReference>